<proteinExistence type="predicted"/>
<keyword evidence="2" id="KW-0677">Repeat</keyword>
<reference evidence="4 5" key="1">
    <citation type="journal article" date="2020" name="Nature">
        <title>Six reference-quality genomes reveal evolution of bat adaptations.</title>
        <authorList>
            <person name="Jebb D."/>
            <person name="Huang Z."/>
            <person name="Pippel M."/>
            <person name="Hughes G.M."/>
            <person name="Lavrichenko K."/>
            <person name="Devanna P."/>
            <person name="Winkler S."/>
            <person name="Jermiin L.S."/>
            <person name="Skirmuntt E.C."/>
            <person name="Katzourakis A."/>
            <person name="Burkitt-Gray L."/>
            <person name="Ray D.A."/>
            <person name="Sullivan K.A.M."/>
            <person name="Roscito J.G."/>
            <person name="Kirilenko B.M."/>
            <person name="Davalos L.M."/>
            <person name="Corthals A.P."/>
            <person name="Power M.L."/>
            <person name="Jones G."/>
            <person name="Ransome R.D."/>
            <person name="Dechmann D.K.N."/>
            <person name="Locatelli A.G."/>
            <person name="Puechmaille S.J."/>
            <person name="Fedrigo O."/>
            <person name="Jarvis E.D."/>
            <person name="Hiller M."/>
            <person name="Vernes S.C."/>
            <person name="Myers E.W."/>
            <person name="Teeling E.C."/>
        </authorList>
    </citation>
    <scope>NUCLEOTIDE SEQUENCE [LARGE SCALE GENOMIC DNA]</scope>
    <source>
        <strain evidence="4">MRouAeg1</strain>
        <tissue evidence="4">Muscle</tissue>
    </source>
</reference>
<evidence type="ECO:0000256" key="1">
    <source>
        <dbReference type="ARBA" id="ARBA00022614"/>
    </source>
</evidence>
<accession>A0A7J8H273</accession>
<dbReference type="InterPro" id="IPR040091">
    <property type="entry name" value="LRRC56"/>
</dbReference>
<keyword evidence="1" id="KW-0433">Leucine-rich repeat</keyword>
<feature type="compositionally biased region" description="Low complexity" evidence="3">
    <location>
        <begin position="302"/>
        <end position="314"/>
    </location>
</feature>
<evidence type="ECO:0000313" key="5">
    <source>
        <dbReference type="Proteomes" id="UP000593571"/>
    </source>
</evidence>
<dbReference type="EMBL" id="JACASE010000005">
    <property type="protein sequence ID" value="KAF6466210.1"/>
    <property type="molecule type" value="Genomic_DNA"/>
</dbReference>
<dbReference type="AlphaFoldDB" id="A0A7J8H273"/>
<evidence type="ECO:0000256" key="3">
    <source>
        <dbReference type="SAM" id="MobiDB-lite"/>
    </source>
</evidence>
<dbReference type="PROSITE" id="PS51450">
    <property type="entry name" value="LRR"/>
    <property type="match status" value="2"/>
</dbReference>
<dbReference type="Pfam" id="PF12799">
    <property type="entry name" value="LRR_4"/>
    <property type="match status" value="1"/>
</dbReference>
<dbReference type="PANTHER" id="PTHR22708:SF0">
    <property type="entry name" value="LEUCINE-RICH REPEAT-CONTAINING PROTEIN 56"/>
    <property type="match status" value="1"/>
</dbReference>
<feature type="region of interest" description="Disordered" evidence="3">
    <location>
        <begin position="486"/>
        <end position="527"/>
    </location>
</feature>
<feature type="compositionally biased region" description="Low complexity" evidence="3">
    <location>
        <begin position="443"/>
        <end position="452"/>
    </location>
</feature>
<evidence type="ECO:0000256" key="2">
    <source>
        <dbReference type="ARBA" id="ARBA00022737"/>
    </source>
</evidence>
<dbReference type="InterPro" id="IPR025875">
    <property type="entry name" value="Leu-rich_rpt_4"/>
</dbReference>
<evidence type="ECO:0000313" key="4">
    <source>
        <dbReference type="EMBL" id="KAF6466210.1"/>
    </source>
</evidence>
<dbReference type="InterPro" id="IPR001611">
    <property type="entry name" value="Leu-rich_rpt"/>
</dbReference>
<sequence>MDRTWDRACGPRPSTASVQVRELSWQGLHNPCPQAEAPGSHGDGHSERLAEECLSPARLQALAQVDDLRLVSVLDLCVDTREHSLGNFGAHLPGLSQLKMNGSRLGSVRDLGTSLGRLRVLWLARCGLADLDGIGSLPALEELYVSYNSISDLSPLCLLERLEVLDLEGNSVEDLGQVRYLRLCPRLATLTLEGNLVCLRPSPGPLDEAPQHYNYRAEVRKLIPHLQVLDEVPATHTGLPASRRLNQDWLMVKEAIKEGRVLGGLLPGLDHLHGDPIRRLGLELSLPETQPRAPRSWPFSPLVPGGPLPEGLLPTDPAPEDVASKGLRQRQLRCPAPPERPLRCRPEDLAPSTPAPGPDPADSRDFAALAGPPAWREPRLRHVESQQGTEAPWRRPRRGPEEQEDETGPDTPSSPPSLAPEPSRTVGYNLLPCPPKLPVPRDSSSSGQGSTGLQFRARRLRALRGSGPGLGGGLPAAAALRALEVASGPSSRARGRLDPKPTADPSWWRKVGGWNHQGARTGESPGRPGSPLLAQLFPASSSAGSCPPRSGVPTGAAWKRLGGSQAKVVELDPSIPGRPCSHPGPLWSLADAWPGWRRVWPGLPSLADIGSRDTQKPSKSFSTLGCTEMQVFW</sequence>
<keyword evidence="5" id="KW-1185">Reference proteome</keyword>
<dbReference type="PANTHER" id="PTHR22708">
    <property type="entry name" value="LEUCINE-RICH REPEAT-CONTAINING PROTEIN 56"/>
    <property type="match status" value="1"/>
</dbReference>
<dbReference type="Gene3D" id="3.80.10.10">
    <property type="entry name" value="Ribonuclease Inhibitor"/>
    <property type="match status" value="1"/>
</dbReference>
<feature type="region of interest" description="Disordered" evidence="3">
    <location>
        <begin position="289"/>
        <end position="470"/>
    </location>
</feature>
<name>A0A7J8H273_ROUAE</name>
<gene>
    <name evidence="4" type="ORF">HJG63_012723</name>
</gene>
<dbReference type="Proteomes" id="UP000593571">
    <property type="component" value="Unassembled WGS sequence"/>
</dbReference>
<dbReference type="SUPFAM" id="SSF52058">
    <property type="entry name" value="L domain-like"/>
    <property type="match status" value="1"/>
</dbReference>
<dbReference type="InterPro" id="IPR032675">
    <property type="entry name" value="LRR_dom_sf"/>
</dbReference>
<organism evidence="4 5">
    <name type="scientific">Rousettus aegyptiacus</name>
    <name type="common">Egyptian fruit bat</name>
    <name type="synonym">Pteropus aegyptiacus</name>
    <dbReference type="NCBI Taxonomy" id="9407"/>
    <lineage>
        <taxon>Eukaryota</taxon>
        <taxon>Metazoa</taxon>
        <taxon>Chordata</taxon>
        <taxon>Craniata</taxon>
        <taxon>Vertebrata</taxon>
        <taxon>Euteleostomi</taxon>
        <taxon>Mammalia</taxon>
        <taxon>Eutheria</taxon>
        <taxon>Laurasiatheria</taxon>
        <taxon>Chiroptera</taxon>
        <taxon>Yinpterochiroptera</taxon>
        <taxon>Pteropodoidea</taxon>
        <taxon>Pteropodidae</taxon>
        <taxon>Rousettinae</taxon>
        <taxon>Rousettus</taxon>
    </lineage>
</organism>
<protein>
    <submittedName>
        <fullName evidence="4">Leucine rich repeat containing 56</fullName>
    </submittedName>
</protein>
<comment type="caution">
    <text evidence="4">The sequence shown here is derived from an EMBL/GenBank/DDBJ whole genome shotgun (WGS) entry which is preliminary data.</text>
</comment>